<dbReference type="SMART" id="SM00421">
    <property type="entry name" value="HTH_LUXR"/>
    <property type="match status" value="1"/>
</dbReference>
<name>A0A3E0I933_9PSEU</name>
<sequence length="884" mass="95712">MDHLEPRAALVGRAAELAALDDAAARARAAFRVVEVVGEPGTGKSRLLAEFAARQAKVPVLRGRAAEAEREVPFAPLVDALVDRVDAAAAMSLSEPESQLLATVFPVLSKKPATDIVRSRLYRAMRSLLRALSPAPTIILLDDVHWADESTIELVDYLVRHPLPAPVLLVLAYRPHQVSFRLSKALTDHSVRVNVGPLSAADAHQLLGTAMSRHTRERLYEASGGNPFYLDALARRLPESVRSTLAAELAHEQEVTRAAAVVGDTFGPSLIAHVAEVPEHVVLQAFDDLVARDILREVEGSGRFRFRHPLVRQVAYDSAAAGWRHGAHARVAAYLKQVGAPAVRRAEHVLRSATYGDRSAIDTLVEAARAVATHQPETAATWFQAALQLEAADNIRVRTELAYCQGVSGQLRPALDTFRSVMKSLPATERAAAAAFAAMIAHLLGEQDWATHLLTTELDQQKSAAPLRLQLVLDAALRGDLQPIRPVLDAAPDDDRNRWAVPFAALRAYAKTVAGSRFEAAPAVHRAARMVDASDDGEVLAWLPAIHMLCWAEVLIGDHRLALRHFTKAVQLARDNGHRYFMPQLLHGQAFAYAIAGRTADGLAAAEEALETMHPEIGGRGALLGVWCQLSSWRGQHAAAIRAGRRAVAAIDHPWLGSLARNQLLLAQVHAGVHAAAVQEIVEVLPTIDPYTRLISFTLLAKADPQRAGKWADCADQLADERLDVDVVFRDLAEAYAEGDAARALNAAAAAERIGMPLWEATARLHAGTCLARDGQREQALRELQVAATIFHVCEAVDLHATAVREQRRLGVRVPHTGNLAATLSPRELDVAELVCAGSTNQQIADKLVLSVRTVETHLTHIFAKLGVTNRAGVARVLASHTDD</sequence>
<dbReference type="InterPro" id="IPR000792">
    <property type="entry name" value="Tscrpt_reg_LuxR_C"/>
</dbReference>
<dbReference type="Gene3D" id="1.25.40.10">
    <property type="entry name" value="Tetratricopeptide repeat domain"/>
    <property type="match status" value="1"/>
</dbReference>
<dbReference type="PROSITE" id="PS00622">
    <property type="entry name" value="HTH_LUXR_1"/>
    <property type="match status" value="1"/>
</dbReference>
<dbReference type="SUPFAM" id="SSF48452">
    <property type="entry name" value="TPR-like"/>
    <property type="match status" value="1"/>
</dbReference>
<dbReference type="GO" id="GO:0005737">
    <property type="term" value="C:cytoplasm"/>
    <property type="evidence" value="ECO:0007669"/>
    <property type="project" value="TreeGrafter"/>
</dbReference>
<accession>A0A3E0I933</accession>
<dbReference type="Proteomes" id="UP000256269">
    <property type="component" value="Unassembled WGS sequence"/>
</dbReference>
<dbReference type="PRINTS" id="PR00038">
    <property type="entry name" value="HTHLUXR"/>
</dbReference>
<keyword evidence="2" id="KW-0067">ATP-binding</keyword>
<dbReference type="GO" id="GO:0005524">
    <property type="term" value="F:ATP binding"/>
    <property type="evidence" value="ECO:0007669"/>
    <property type="project" value="UniProtKB-KW"/>
</dbReference>
<dbReference type="AlphaFoldDB" id="A0A3E0I933"/>
<keyword evidence="1" id="KW-0547">Nucleotide-binding</keyword>
<dbReference type="RefSeq" id="WP_170217290.1">
    <property type="nucleotide sequence ID" value="NZ_CP144375.1"/>
</dbReference>
<evidence type="ECO:0000259" key="3">
    <source>
        <dbReference type="PROSITE" id="PS50043"/>
    </source>
</evidence>
<dbReference type="PROSITE" id="PS50043">
    <property type="entry name" value="HTH_LUXR_2"/>
    <property type="match status" value="1"/>
</dbReference>
<dbReference type="InterPro" id="IPR027417">
    <property type="entry name" value="P-loop_NTPase"/>
</dbReference>
<evidence type="ECO:0000313" key="4">
    <source>
        <dbReference type="EMBL" id="REH55242.1"/>
    </source>
</evidence>
<organism evidence="4 5">
    <name type="scientific">Kutzneria buriramensis</name>
    <dbReference type="NCBI Taxonomy" id="1045776"/>
    <lineage>
        <taxon>Bacteria</taxon>
        <taxon>Bacillati</taxon>
        <taxon>Actinomycetota</taxon>
        <taxon>Actinomycetes</taxon>
        <taxon>Pseudonocardiales</taxon>
        <taxon>Pseudonocardiaceae</taxon>
        <taxon>Kutzneria</taxon>
    </lineage>
</organism>
<dbReference type="EMBL" id="QUNO01000001">
    <property type="protein sequence ID" value="REH55242.1"/>
    <property type="molecule type" value="Genomic_DNA"/>
</dbReference>
<dbReference type="GO" id="GO:0003677">
    <property type="term" value="F:DNA binding"/>
    <property type="evidence" value="ECO:0007669"/>
    <property type="project" value="InterPro"/>
</dbReference>
<dbReference type="PANTHER" id="PTHR16305">
    <property type="entry name" value="TESTICULAR SOLUBLE ADENYLYL CYCLASE"/>
    <property type="match status" value="1"/>
</dbReference>
<gene>
    <name evidence="4" type="ORF">BCF44_101259</name>
</gene>
<keyword evidence="5" id="KW-1185">Reference proteome</keyword>
<reference evidence="4 5" key="1">
    <citation type="submission" date="2018-08" db="EMBL/GenBank/DDBJ databases">
        <title>Genomic Encyclopedia of Archaeal and Bacterial Type Strains, Phase II (KMG-II): from individual species to whole genera.</title>
        <authorList>
            <person name="Goeker M."/>
        </authorList>
    </citation>
    <scope>NUCLEOTIDE SEQUENCE [LARGE SCALE GENOMIC DNA]</scope>
    <source>
        <strain evidence="4 5">DSM 45791</strain>
    </source>
</reference>
<dbReference type="InterPro" id="IPR011990">
    <property type="entry name" value="TPR-like_helical_dom_sf"/>
</dbReference>
<evidence type="ECO:0000256" key="2">
    <source>
        <dbReference type="ARBA" id="ARBA00022840"/>
    </source>
</evidence>
<dbReference type="Pfam" id="PF00196">
    <property type="entry name" value="GerE"/>
    <property type="match status" value="1"/>
</dbReference>
<comment type="caution">
    <text evidence="4">The sequence shown here is derived from an EMBL/GenBank/DDBJ whole genome shotgun (WGS) entry which is preliminary data.</text>
</comment>
<dbReference type="SUPFAM" id="SSF46894">
    <property type="entry name" value="C-terminal effector domain of the bipartite response regulators"/>
    <property type="match status" value="1"/>
</dbReference>
<dbReference type="InterPro" id="IPR016032">
    <property type="entry name" value="Sig_transdc_resp-reg_C-effctor"/>
</dbReference>
<dbReference type="PANTHER" id="PTHR16305:SF35">
    <property type="entry name" value="TRANSCRIPTIONAL ACTIVATOR DOMAIN"/>
    <property type="match status" value="1"/>
</dbReference>
<dbReference type="InterPro" id="IPR041664">
    <property type="entry name" value="AAA_16"/>
</dbReference>
<evidence type="ECO:0000313" key="5">
    <source>
        <dbReference type="Proteomes" id="UP000256269"/>
    </source>
</evidence>
<evidence type="ECO:0000256" key="1">
    <source>
        <dbReference type="ARBA" id="ARBA00022741"/>
    </source>
</evidence>
<proteinExistence type="predicted"/>
<dbReference type="Gene3D" id="1.10.10.10">
    <property type="entry name" value="Winged helix-like DNA-binding domain superfamily/Winged helix DNA-binding domain"/>
    <property type="match status" value="1"/>
</dbReference>
<feature type="domain" description="HTH luxR-type" evidence="3">
    <location>
        <begin position="817"/>
        <end position="882"/>
    </location>
</feature>
<dbReference type="GO" id="GO:0006355">
    <property type="term" value="P:regulation of DNA-templated transcription"/>
    <property type="evidence" value="ECO:0007669"/>
    <property type="project" value="InterPro"/>
</dbReference>
<protein>
    <submittedName>
        <fullName evidence="4">Regulatory LuxR family protein</fullName>
    </submittedName>
</protein>
<dbReference type="CDD" id="cd06170">
    <property type="entry name" value="LuxR_C_like"/>
    <property type="match status" value="1"/>
</dbReference>
<dbReference type="Pfam" id="PF13191">
    <property type="entry name" value="AAA_16"/>
    <property type="match status" value="1"/>
</dbReference>
<dbReference type="InterPro" id="IPR036388">
    <property type="entry name" value="WH-like_DNA-bd_sf"/>
</dbReference>
<dbReference type="SUPFAM" id="SSF52540">
    <property type="entry name" value="P-loop containing nucleoside triphosphate hydrolases"/>
    <property type="match status" value="1"/>
</dbReference>
<dbReference type="GO" id="GO:0004016">
    <property type="term" value="F:adenylate cyclase activity"/>
    <property type="evidence" value="ECO:0007669"/>
    <property type="project" value="TreeGrafter"/>
</dbReference>